<proteinExistence type="inferred from homology"/>
<dbReference type="Gene3D" id="2.40.50.100">
    <property type="match status" value="1"/>
</dbReference>
<dbReference type="InterPro" id="IPR058625">
    <property type="entry name" value="MdtA-like_BSH"/>
</dbReference>
<reference evidence="7 8" key="1">
    <citation type="submission" date="2015-07" db="EMBL/GenBank/DDBJ databases">
        <title>Genome analysis of myxobacterium Chondromyces crocatus Cm c5 reveals a high potential for natural compound synthesis and the genetic basis for the loss of fruiting body formation.</title>
        <authorList>
            <person name="Zaburannyi N."/>
            <person name="Bunk B."/>
            <person name="Maier J."/>
            <person name="Overmann J."/>
            <person name="Mueller R."/>
        </authorList>
    </citation>
    <scope>NUCLEOTIDE SEQUENCE [LARGE SCALE GENOMIC DNA]</scope>
    <source>
        <strain evidence="7 8">Cm c5</strain>
    </source>
</reference>
<gene>
    <name evidence="7" type="ORF">CMC5_017050</name>
</gene>
<dbReference type="InterPro" id="IPR006143">
    <property type="entry name" value="RND_pump_MFP"/>
</dbReference>
<comment type="similarity">
    <text evidence="1">Belongs to the membrane fusion protein (MFP) (TC 8.A.1) family.</text>
</comment>
<dbReference type="Gene3D" id="2.40.30.170">
    <property type="match status" value="1"/>
</dbReference>
<evidence type="ECO:0000259" key="6">
    <source>
        <dbReference type="Pfam" id="PF25954"/>
    </source>
</evidence>
<dbReference type="EMBL" id="CP012159">
    <property type="protein sequence ID" value="AKT37564.1"/>
    <property type="molecule type" value="Genomic_DNA"/>
</dbReference>
<dbReference type="GO" id="GO:1990281">
    <property type="term" value="C:efflux pump complex"/>
    <property type="evidence" value="ECO:0007669"/>
    <property type="project" value="TreeGrafter"/>
</dbReference>
<dbReference type="Pfam" id="PF25954">
    <property type="entry name" value="Beta-barrel_RND_2"/>
    <property type="match status" value="1"/>
</dbReference>
<dbReference type="PANTHER" id="PTHR30469">
    <property type="entry name" value="MULTIDRUG RESISTANCE PROTEIN MDTA"/>
    <property type="match status" value="1"/>
</dbReference>
<keyword evidence="2" id="KW-0175">Coiled coil</keyword>
<protein>
    <submittedName>
        <fullName evidence="7">RND family efflux transporter MFP subunit</fullName>
    </submittedName>
</protein>
<feature type="region of interest" description="Disordered" evidence="3">
    <location>
        <begin position="388"/>
        <end position="414"/>
    </location>
</feature>
<evidence type="ECO:0000256" key="1">
    <source>
        <dbReference type="ARBA" id="ARBA00009477"/>
    </source>
</evidence>
<evidence type="ECO:0000313" key="8">
    <source>
        <dbReference type="Proteomes" id="UP000067626"/>
    </source>
</evidence>
<dbReference type="Pfam" id="PF25917">
    <property type="entry name" value="BSH_RND"/>
    <property type="match status" value="1"/>
</dbReference>
<dbReference type="PATRIC" id="fig|52.7.peg.1830"/>
<feature type="transmembrane region" description="Helical" evidence="4">
    <location>
        <begin position="32"/>
        <end position="53"/>
    </location>
</feature>
<keyword evidence="4" id="KW-1133">Transmembrane helix</keyword>
<dbReference type="SUPFAM" id="SSF111369">
    <property type="entry name" value="HlyD-like secretion proteins"/>
    <property type="match status" value="1"/>
</dbReference>
<organism evidence="7 8">
    <name type="scientific">Chondromyces crocatus</name>
    <dbReference type="NCBI Taxonomy" id="52"/>
    <lineage>
        <taxon>Bacteria</taxon>
        <taxon>Pseudomonadati</taxon>
        <taxon>Myxococcota</taxon>
        <taxon>Polyangia</taxon>
        <taxon>Polyangiales</taxon>
        <taxon>Polyangiaceae</taxon>
        <taxon>Chondromyces</taxon>
    </lineage>
</organism>
<evidence type="ECO:0000256" key="2">
    <source>
        <dbReference type="SAM" id="Coils"/>
    </source>
</evidence>
<name>A0A0K1E9Q0_CHOCO</name>
<dbReference type="STRING" id="52.CMC5_017050"/>
<keyword evidence="4" id="KW-0472">Membrane</keyword>
<evidence type="ECO:0000256" key="4">
    <source>
        <dbReference type="SAM" id="Phobius"/>
    </source>
</evidence>
<sequence>MVDAAAMSDQLSSDLASLRIQREVDPDRRNPLTTLLIVLVGLGAVAGIGVYAVPRAQSAIFKTEIAITEVALVSPAQASVTVTSTGYVVPQVSSRVGSRIPGRVSKVFVEEGDVVKAGDLIAELDDLDQRSAINSAQARVAAARARASASRANLTEVQQQVERERALVERNVTGRATLEDMSARLRALEEAAKASEAEVRAQAAEVESLRVGLMDRRILAPIKGTVITKPPQVGESIFLERPFLLEIADFDSLVVETDVPESRLHLVEPGKPCEVVLDAYPSKRHRCTTLEIGKRVNRAKATVPVKVKFTDTTTNVLPEMSARVSFLSEALSEQAMKEPPKRVVPESAVVERMGAKAVFVVDQGLVKLSPVKLGGPAPGGFELLEGPAPGTRLVSNPSADLADGQKIKEKEKGS</sequence>
<feature type="compositionally biased region" description="Basic and acidic residues" evidence="3">
    <location>
        <begin position="403"/>
        <end position="414"/>
    </location>
</feature>
<dbReference type="AlphaFoldDB" id="A0A0K1E9Q0"/>
<evidence type="ECO:0000313" key="7">
    <source>
        <dbReference type="EMBL" id="AKT37564.1"/>
    </source>
</evidence>
<dbReference type="KEGG" id="ccro:CMC5_017050"/>
<feature type="domain" description="CusB-like beta-barrel" evidence="6">
    <location>
        <begin position="255"/>
        <end position="328"/>
    </location>
</feature>
<evidence type="ECO:0000259" key="5">
    <source>
        <dbReference type="Pfam" id="PF25917"/>
    </source>
</evidence>
<dbReference type="Gene3D" id="1.10.287.470">
    <property type="entry name" value="Helix hairpin bin"/>
    <property type="match status" value="1"/>
</dbReference>
<dbReference type="PANTHER" id="PTHR30469:SF15">
    <property type="entry name" value="HLYD FAMILY OF SECRETION PROTEINS"/>
    <property type="match status" value="1"/>
</dbReference>
<keyword evidence="8" id="KW-1185">Reference proteome</keyword>
<dbReference type="InterPro" id="IPR058792">
    <property type="entry name" value="Beta-barrel_RND_2"/>
</dbReference>
<feature type="domain" description="Multidrug resistance protein MdtA-like barrel-sandwich hybrid" evidence="5">
    <location>
        <begin position="95"/>
        <end position="237"/>
    </location>
</feature>
<feature type="coiled-coil region" evidence="2">
    <location>
        <begin position="151"/>
        <end position="205"/>
    </location>
</feature>
<dbReference type="Gene3D" id="2.40.420.20">
    <property type="match status" value="1"/>
</dbReference>
<dbReference type="NCBIfam" id="TIGR01730">
    <property type="entry name" value="RND_mfp"/>
    <property type="match status" value="1"/>
</dbReference>
<evidence type="ECO:0000256" key="3">
    <source>
        <dbReference type="SAM" id="MobiDB-lite"/>
    </source>
</evidence>
<accession>A0A0K1E9Q0</accession>
<dbReference type="Proteomes" id="UP000067626">
    <property type="component" value="Chromosome"/>
</dbReference>
<dbReference type="GO" id="GO:0015562">
    <property type="term" value="F:efflux transmembrane transporter activity"/>
    <property type="evidence" value="ECO:0007669"/>
    <property type="project" value="TreeGrafter"/>
</dbReference>
<keyword evidence="4" id="KW-0812">Transmembrane</keyword>